<dbReference type="InterPro" id="IPR032466">
    <property type="entry name" value="Metal_Hydrolase"/>
</dbReference>
<organism evidence="2 3">
    <name type="scientific">Candidatus Harrisonbacteria bacterium CG10_big_fil_rev_8_21_14_0_10_42_17</name>
    <dbReference type="NCBI Taxonomy" id="1974584"/>
    <lineage>
        <taxon>Bacteria</taxon>
        <taxon>Candidatus Harrisoniibacteriota</taxon>
    </lineage>
</organism>
<protein>
    <recommendedName>
        <fullName evidence="1">Amidohydrolase 3 domain-containing protein</fullName>
    </recommendedName>
</protein>
<feature type="domain" description="Amidohydrolase 3" evidence="1">
    <location>
        <begin position="43"/>
        <end position="222"/>
    </location>
</feature>
<dbReference type="InterPro" id="IPR013108">
    <property type="entry name" value="Amidohydro_3"/>
</dbReference>
<dbReference type="InterPro" id="IPR023100">
    <property type="entry name" value="D-aminoacylase_insert_dom_sf"/>
</dbReference>
<dbReference type="GO" id="GO:0016812">
    <property type="term" value="F:hydrolase activity, acting on carbon-nitrogen (but not peptide) bonds, in cyclic amides"/>
    <property type="evidence" value="ECO:0007669"/>
    <property type="project" value="TreeGrafter"/>
</dbReference>
<reference evidence="3" key="1">
    <citation type="submission" date="2017-09" db="EMBL/GenBank/DDBJ databases">
        <title>Depth-based differentiation of microbial function through sediment-hosted aquifers and enrichment of novel symbionts in the deep terrestrial subsurface.</title>
        <authorList>
            <person name="Probst A.J."/>
            <person name="Ladd B."/>
            <person name="Jarett J.K."/>
            <person name="Geller-Mcgrath D.E."/>
            <person name="Sieber C.M.K."/>
            <person name="Emerson J.B."/>
            <person name="Anantharaman K."/>
            <person name="Thomas B.C."/>
            <person name="Malmstrom R."/>
            <person name="Stieglmeier M."/>
            <person name="Klingl A."/>
            <person name="Woyke T."/>
            <person name="Ryan C.M."/>
            <person name="Banfield J.F."/>
        </authorList>
    </citation>
    <scope>NUCLEOTIDE SEQUENCE [LARGE SCALE GENOMIC DNA]</scope>
</reference>
<proteinExistence type="predicted"/>
<dbReference type="GO" id="GO:0005829">
    <property type="term" value="C:cytosol"/>
    <property type="evidence" value="ECO:0007669"/>
    <property type="project" value="TreeGrafter"/>
</dbReference>
<dbReference type="AlphaFoldDB" id="A0A2M6WHQ2"/>
<comment type="caution">
    <text evidence="2">The sequence shown here is derived from an EMBL/GenBank/DDBJ whole genome shotgun (WGS) entry which is preliminary data.</text>
</comment>
<accession>A0A2M6WHQ2</accession>
<name>A0A2M6WHQ2_9BACT</name>
<dbReference type="Gene3D" id="3.20.20.140">
    <property type="entry name" value="Metal-dependent hydrolases"/>
    <property type="match status" value="1"/>
</dbReference>
<dbReference type="Proteomes" id="UP000228635">
    <property type="component" value="Unassembled WGS sequence"/>
</dbReference>
<dbReference type="PANTHER" id="PTHR11647">
    <property type="entry name" value="HYDRANTOINASE/DIHYDROPYRIMIDINASE FAMILY MEMBER"/>
    <property type="match status" value="1"/>
</dbReference>
<evidence type="ECO:0000313" key="3">
    <source>
        <dbReference type="Proteomes" id="UP000228635"/>
    </source>
</evidence>
<dbReference type="Gene3D" id="2.30.40.10">
    <property type="entry name" value="Urease, subunit C, domain 1"/>
    <property type="match status" value="1"/>
</dbReference>
<gene>
    <name evidence="2" type="ORF">COU08_03325</name>
</gene>
<dbReference type="InterPro" id="IPR050378">
    <property type="entry name" value="Metallo-dep_Hydrolases_sf"/>
</dbReference>
<sequence length="497" mass="55287">MILIKDAQVIDGMGTMPKRSDILIKGDRISAVGTVHVKSAEHIVDAKGAYVAPGFIDVNTDSDHYLTLFTNPSHKNFLQQGITSIIGGQCGSSLAPLLDGKLDSIRKWADPNEINVDWQTVKEFLAFIKKQTLGVNFGTLIGHSTIRRTLIGDELRDLTENELTAFKQIVAEAMEEGALGISTGLGYAHAHETPYAEIHALAEIVKKYNGVYATHIRNETTGMITSIEETIKIASNTGIKTEILHFRPLKGFEKEYLLSLERIAEAAKEADITFDIYPFSTSIIPIYTLLPSWAKVGTLEVMIKNSKTPYVRERILKELPEIKDKDIMVIYAPGTNSFPGKWLEQIAADCECNLKEALLKLMEMTEMRAVVSVNNINEEVTIQTLSHPQAIISTNSPSLIDPPEFFKHDRAYATIPKFLSLVEKKNLMPIETAVQKITSIPAKKYAIQNRGVIKQGFYADLCIFKRGIISDVFVNGEHVVSGQEFQRIQAGRIIKRA</sequence>
<dbReference type="Pfam" id="PF07969">
    <property type="entry name" value="Amidohydro_3"/>
    <property type="match status" value="1"/>
</dbReference>
<dbReference type="SUPFAM" id="SSF51556">
    <property type="entry name" value="Metallo-dependent hydrolases"/>
    <property type="match status" value="1"/>
</dbReference>
<evidence type="ECO:0000313" key="2">
    <source>
        <dbReference type="EMBL" id="PIT92315.1"/>
    </source>
</evidence>
<dbReference type="InterPro" id="IPR011059">
    <property type="entry name" value="Metal-dep_hydrolase_composite"/>
</dbReference>
<dbReference type="PANTHER" id="PTHR11647:SF1">
    <property type="entry name" value="COLLAPSIN RESPONSE MEDIATOR PROTEIN"/>
    <property type="match status" value="1"/>
</dbReference>
<dbReference type="SUPFAM" id="SSF51338">
    <property type="entry name" value="Composite domain of metallo-dependent hydrolases"/>
    <property type="match status" value="1"/>
</dbReference>
<evidence type="ECO:0000259" key="1">
    <source>
        <dbReference type="Pfam" id="PF07969"/>
    </source>
</evidence>
<dbReference type="EMBL" id="PFBA01000027">
    <property type="protein sequence ID" value="PIT92315.1"/>
    <property type="molecule type" value="Genomic_DNA"/>
</dbReference>
<dbReference type="Gene3D" id="3.30.1490.130">
    <property type="entry name" value="D-aminoacylase. Domain 3"/>
    <property type="match status" value="1"/>
</dbReference>
<dbReference type="GO" id="GO:0016811">
    <property type="term" value="F:hydrolase activity, acting on carbon-nitrogen (but not peptide) bonds, in linear amides"/>
    <property type="evidence" value="ECO:0007669"/>
    <property type="project" value="InterPro"/>
</dbReference>